<sequence>MWHSLLIGIGLIVSIVLVWVLVQVLWKDAFREEYREDDVLAGRRSCSNCGCTTQCGKKERELRKPNPNLVFRELNND</sequence>
<keyword evidence="1" id="KW-0812">Transmembrane</keyword>
<name>A0A4V3UXZ4_9FLAO</name>
<protein>
    <submittedName>
        <fullName evidence="2">Uncharacterized protein</fullName>
    </submittedName>
</protein>
<evidence type="ECO:0000256" key="1">
    <source>
        <dbReference type="SAM" id="Phobius"/>
    </source>
</evidence>
<feature type="transmembrane region" description="Helical" evidence="1">
    <location>
        <begin position="6"/>
        <end position="26"/>
    </location>
</feature>
<dbReference type="OrthoDB" id="839834at2"/>
<organism evidence="2 3">
    <name type="scientific">Robertkochia marina</name>
    <dbReference type="NCBI Taxonomy" id="1227945"/>
    <lineage>
        <taxon>Bacteria</taxon>
        <taxon>Pseudomonadati</taxon>
        <taxon>Bacteroidota</taxon>
        <taxon>Flavobacteriia</taxon>
        <taxon>Flavobacteriales</taxon>
        <taxon>Flavobacteriaceae</taxon>
        <taxon>Robertkochia</taxon>
    </lineage>
</organism>
<keyword evidence="3" id="KW-1185">Reference proteome</keyword>
<gene>
    <name evidence="2" type="ORF">E7Z59_12550</name>
</gene>
<dbReference type="AlphaFoldDB" id="A0A4V3UXZ4"/>
<keyword evidence="1" id="KW-1133">Transmembrane helix</keyword>
<dbReference type="Proteomes" id="UP000305939">
    <property type="component" value="Unassembled WGS sequence"/>
</dbReference>
<comment type="caution">
    <text evidence="2">The sequence shown here is derived from an EMBL/GenBank/DDBJ whole genome shotgun (WGS) entry which is preliminary data.</text>
</comment>
<accession>A0A4V3UXZ4</accession>
<dbReference type="RefSeq" id="WP_136336686.1">
    <property type="nucleotide sequence ID" value="NZ_QXMP01000003.1"/>
</dbReference>
<dbReference type="EMBL" id="SSMC01000003">
    <property type="protein sequence ID" value="THD66614.1"/>
    <property type="molecule type" value="Genomic_DNA"/>
</dbReference>
<reference evidence="2 3" key="1">
    <citation type="submission" date="2019-04" db="EMBL/GenBank/DDBJ databases">
        <title>Draft genome sequence of Robertkochia marina CC-AMO-30D.</title>
        <authorList>
            <person name="Hameed A."/>
            <person name="Lin S.-Y."/>
            <person name="Shahina M."/>
            <person name="Lai W.-A."/>
            <person name="Young C.-C."/>
        </authorList>
    </citation>
    <scope>NUCLEOTIDE SEQUENCE [LARGE SCALE GENOMIC DNA]</scope>
    <source>
        <strain evidence="2 3">CC-AMO-30D</strain>
    </source>
</reference>
<keyword evidence="1" id="KW-0472">Membrane</keyword>
<evidence type="ECO:0000313" key="2">
    <source>
        <dbReference type="EMBL" id="THD66614.1"/>
    </source>
</evidence>
<evidence type="ECO:0000313" key="3">
    <source>
        <dbReference type="Proteomes" id="UP000305939"/>
    </source>
</evidence>
<proteinExistence type="predicted"/>